<keyword evidence="2" id="KW-1133">Transmembrane helix</keyword>
<evidence type="ECO:0000313" key="4">
    <source>
        <dbReference type="EMBL" id="KAK6974815.1"/>
    </source>
</evidence>
<evidence type="ECO:0000259" key="3">
    <source>
        <dbReference type="Pfam" id="PF04082"/>
    </source>
</evidence>
<dbReference type="InterPro" id="IPR050987">
    <property type="entry name" value="AtrR-like"/>
</dbReference>
<dbReference type="GO" id="GO:0008270">
    <property type="term" value="F:zinc ion binding"/>
    <property type="evidence" value="ECO:0007669"/>
    <property type="project" value="InterPro"/>
</dbReference>
<evidence type="ECO:0000256" key="1">
    <source>
        <dbReference type="ARBA" id="ARBA00023242"/>
    </source>
</evidence>
<keyword evidence="1" id="KW-0539">Nucleus</keyword>
<dbReference type="CDD" id="cd12148">
    <property type="entry name" value="fungal_TF_MHR"/>
    <property type="match status" value="1"/>
</dbReference>
<protein>
    <recommendedName>
        <fullName evidence="3">Xylanolytic transcriptional activator regulatory domain-containing protein</fullName>
    </recommendedName>
</protein>
<keyword evidence="2" id="KW-0472">Membrane</keyword>
<accession>A0AAV9ZA48</accession>
<dbReference type="GO" id="GO:0006351">
    <property type="term" value="P:DNA-templated transcription"/>
    <property type="evidence" value="ECO:0007669"/>
    <property type="project" value="InterPro"/>
</dbReference>
<keyword evidence="5" id="KW-1185">Reference proteome</keyword>
<proteinExistence type="predicted"/>
<keyword evidence="2" id="KW-0812">Transmembrane</keyword>
<sequence>MFDLVDLHFTHQNVYIPRLHRPIFEREVNLRGCRCRDDAFAATLLLVCAIDSRWSDDPGIAGEGLTCGWRWFNQTLKIPSTVGDHLFGQARLYELQYFSLAVIFLEGSSASQACWMLVGFGFRLAQDIGVHRQKGPKQPPSVEGVLFKRALWVLIYIDGQISSTLAKTSSTSNDPSKSMSNFGKTSSIHSSNIGGVPSIVTFFNCLLRLDHILSILTTQYPPPQTRHHLFVNSAWEERLLVDLDSSLNNWLKRLRYHLRCEPSPENQLFFDQSVVLLPVYFHLRILIHRPSIPIIMQYYSLWRNGGVFTSAMIPLLNVWSIRQKRMPKCMQVLKLCEKRDILSELASVGHLPLPTAPNMSSSSSNVPTENNNTNNPIDFPSIWIPLSRLETSFGWIGEFMLDWRKLHLLYSSLDQMFTERRL</sequence>
<dbReference type="Pfam" id="PF04082">
    <property type="entry name" value="Fungal_trans"/>
    <property type="match status" value="1"/>
</dbReference>
<reference evidence="4 5" key="1">
    <citation type="journal article" date="2024" name="J Genomics">
        <title>Draft genome sequencing and assembly of Favolaschia claudopus CIRM-BRFM 2984 isolated from oak limbs.</title>
        <authorList>
            <person name="Navarro D."/>
            <person name="Drula E."/>
            <person name="Chaduli D."/>
            <person name="Cazenave R."/>
            <person name="Ahrendt S."/>
            <person name="Wang J."/>
            <person name="Lipzen A."/>
            <person name="Daum C."/>
            <person name="Barry K."/>
            <person name="Grigoriev I.V."/>
            <person name="Favel A."/>
            <person name="Rosso M.N."/>
            <person name="Martin F."/>
        </authorList>
    </citation>
    <scope>NUCLEOTIDE SEQUENCE [LARGE SCALE GENOMIC DNA]</scope>
    <source>
        <strain evidence="4 5">CIRM-BRFM 2984</strain>
    </source>
</reference>
<dbReference type="InterPro" id="IPR007219">
    <property type="entry name" value="XnlR_reg_dom"/>
</dbReference>
<dbReference type="GO" id="GO:0003700">
    <property type="term" value="F:DNA-binding transcription factor activity"/>
    <property type="evidence" value="ECO:0007669"/>
    <property type="project" value="InterPro"/>
</dbReference>
<feature type="domain" description="Xylanolytic transcriptional activator regulatory" evidence="3">
    <location>
        <begin position="8"/>
        <end position="174"/>
    </location>
</feature>
<organism evidence="4 5">
    <name type="scientific">Favolaschia claudopus</name>
    <dbReference type="NCBI Taxonomy" id="2862362"/>
    <lineage>
        <taxon>Eukaryota</taxon>
        <taxon>Fungi</taxon>
        <taxon>Dikarya</taxon>
        <taxon>Basidiomycota</taxon>
        <taxon>Agaricomycotina</taxon>
        <taxon>Agaricomycetes</taxon>
        <taxon>Agaricomycetidae</taxon>
        <taxon>Agaricales</taxon>
        <taxon>Marasmiineae</taxon>
        <taxon>Mycenaceae</taxon>
        <taxon>Favolaschia</taxon>
    </lineage>
</organism>
<dbReference type="GO" id="GO:0003677">
    <property type="term" value="F:DNA binding"/>
    <property type="evidence" value="ECO:0007669"/>
    <property type="project" value="InterPro"/>
</dbReference>
<dbReference type="PANTHER" id="PTHR46910">
    <property type="entry name" value="TRANSCRIPTION FACTOR PDR1"/>
    <property type="match status" value="1"/>
</dbReference>
<evidence type="ECO:0000256" key="2">
    <source>
        <dbReference type="SAM" id="Phobius"/>
    </source>
</evidence>
<gene>
    <name evidence="4" type="ORF">R3P38DRAFT_3479451</name>
</gene>
<name>A0AAV9ZA48_9AGAR</name>
<dbReference type="EMBL" id="JAWWNJ010000178">
    <property type="protein sequence ID" value="KAK6974815.1"/>
    <property type="molecule type" value="Genomic_DNA"/>
</dbReference>
<evidence type="ECO:0000313" key="5">
    <source>
        <dbReference type="Proteomes" id="UP001362999"/>
    </source>
</evidence>
<dbReference type="Proteomes" id="UP001362999">
    <property type="component" value="Unassembled WGS sequence"/>
</dbReference>
<feature type="transmembrane region" description="Helical" evidence="2">
    <location>
        <begin position="301"/>
        <end position="321"/>
    </location>
</feature>
<dbReference type="PANTHER" id="PTHR46910:SF38">
    <property type="entry name" value="ZN(2)-C6 FUNGAL-TYPE DOMAIN-CONTAINING PROTEIN"/>
    <property type="match status" value="1"/>
</dbReference>
<comment type="caution">
    <text evidence="4">The sequence shown here is derived from an EMBL/GenBank/DDBJ whole genome shotgun (WGS) entry which is preliminary data.</text>
</comment>
<dbReference type="AlphaFoldDB" id="A0AAV9ZA48"/>